<keyword evidence="4 6" id="KW-1133">Transmembrane helix</keyword>
<keyword evidence="5 6" id="KW-0472">Membrane</keyword>
<evidence type="ECO:0000313" key="10">
    <source>
        <dbReference type="Proteomes" id="UP000287352"/>
    </source>
</evidence>
<dbReference type="InterPro" id="IPR025857">
    <property type="entry name" value="MacB_PCD"/>
</dbReference>
<dbReference type="RefSeq" id="WP_126580685.1">
    <property type="nucleotide sequence ID" value="NZ_BIFR01000001.1"/>
</dbReference>
<feature type="transmembrane region" description="Helical" evidence="6">
    <location>
        <begin position="358"/>
        <end position="380"/>
    </location>
</feature>
<dbReference type="AlphaFoldDB" id="A0A402A248"/>
<name>A0A402A248_9CHLR</name>
<protein>
    <submittedName>
        <fullName evidence="9">Glycosyl transferase family 1</fullName>
    </submittedName>
</protein>
<sequence length="917" mass="97867">MKSSLYLSYASRSLLRGGQRTVLAIFCIAVGVMAIVSLQLVGEMINRTFTSNVREANGGDIAVSSFSVPLKDSDLSFFDHLKTEGKISSYTATSNYSGSVGASASAGQHFSLETIDPETFPVVSPPPFVTPSDGSFASLVKETQVVVDQSFADQYDKKVGDSFDVHVTSAKQGGFVLHVQIVGLVANKGLLAQNKGLLFVAKNGLQAAQPDNLITYQSVYIATTDQAQTDAASKAIKKQFPLETVQTSDDALKSAQDQVALIKKFLDIAGLLALLIGGVGIVNTMQVLLSRRKTEIAMLKTVGYRRFDLYFLFGLEAGFLGLIGGIIGAALATGVSAIVLNFMERLFSVDVPFVLDPLIIGGGVLIGLITALIFGLLPIVQAANIRPLNVIREIAGGNRVASIFLTIGLLFILSVLFCLMAVFILNDVVLGISAVYGTFVFLIILSAFFAFVVWLIGILPVRERFNIWYLLLILGGIIISLLLTLALPTFGILLLLVSLMGIVIVLLPRSTKASTRMALRNIGRQPARTTTTLLALFVGVFTIGLVLVLGEDIRGLLDKTIATTINFNVLALAQGSEGVKLKANLSTVPGLSHSEVHPYAPVLPLTIDDQPVQTLLAAPPDKNAAYSLPPSVDYYYLSSFEGYDLANDQTPSTQTFSFQKGDGRNLDASDVGTNNVIVSEYLSHLPPLKGHIHLGSQIALASQDGKITRTVTVVGFYTTSLSSDYGAILSPSDVTSAFATPNHELSVFYMKIDADKVGKGLNEIGKIAPNASVTNYANIGDFINGYIANIIQILTAIASLSLLAGVIIIANAVALAMLERRRELGILKSVGYTSRNVLGEVVLENAIVGATGALLAMLLVTLVTSILDRFVFKSGFGVSWYISIGLIVGIALLAVITATLVAWGSVRVRPLEVLRYE</sequence>
<feature type="transmembrane region" description="Helical" evidence="6">
    <location>
        <begin position="837"/>
        <end position="860"/>
    </location>
</feature>
<dbReference type="Proteomes" id="UP000287352">
    <property type="component" value="Unassembled WGS sequence"/>
</dbReference>
<keyword evidence="9" id="KW-0808">Transferase</keyword>
<dbReference type="OrthoDB" id="135892at2"/>
<evidence type="ECO:0000256" key="6">
    <source>
        <dbReference type="SAM" id="Phobius"/>
    </source>
</evidence>
<feature type="domain" description="ABC3 transporter permease C-terminal" evidence="7">
    <location>
        <begin position="797"/>
        <end position="906"/>
    </location>
</feature>
<proteinExistence type="predicted"/>
<reference evidence="10" key="1">
    <citation type="submission" date="2018-12" db="EMBL/GenBank/DDBJ databases">
        <title>Tengunoibacter tsumagoiensis gen. nov., sp. nov., Dictyobacter kobayashii sp. nov., D. alpinus sp. nov., and D. joshuensis sp. nov. and description of Dictyobacteraceae fam. nov. within the order Ktedonobacterales isolated from Tengu-no-mugimeshi.</title>
        <authorList>
            <person name="Wang C.M."/>
            <person name="Zheng Y."/>
            <person name="Sakai Y."/>
            <person name="Toyoda A."/>
            <person name="Minakuchi Y."/>
            <person name="Abe K."/>
            <person name="Yokota A."/>
            <person name="Yabe S."/>
        </authorList>
    </citation>
    <scope>NUCLEOTIDE SEQUENCE [LARGE SCALE GENOMIC DNA]</scope>
    <source>
        <strain evidence="10">Uno3</strain>
    </source>
</reference>
<evidence type="ECO:0000256" key="2">
    <source>
        <dbReference type="ARBA" id="ARBA00022475"/>
    </source>
</evidence>
<keyword evidence="2" id="KW-1003">Cell membrane</keyword>
<dbReference type="InterPro" id="IPR003838">
    <property type="entry name" value="ABC3_permease_C"/>
</dbReference>
<dbReference type="Pfam" id="PF12704">
    <property type="entry name" value="MacB_PCD"/>
    <property type="match status" value="1"/>
</dbReference>
<dbReference type="EMBL" id="BIFR01000001">
    <property type="protein sequence ID" value="GCE13132.1"/>
    <property type="molecule type" value="Genomic_DNA"/>
</dbReference>
<feature type="transmembrane region" description="Helical" evidence="6">
    <location>
        <begin position="21"/>
        <end position="42"/>
    </location>
</feature>
<feature type="domain" description="MacB-like periplasmic core" evidence="8">
    <location>
        <begin position="21"/>
        <end position="238"/>
    </location>
</feature>
<dbReference type="Pfam" id="PF02687">
    <property type="entry name" value="FtsX"/>
    <property type="match status" value="2"/>
</dbReference>
<dbReference type="PANTHER" id="PTHR30287">
    <property type="entry name" value="MEMBRANE COMPONENT OF PREDICTED ABC SUPERFAMILY METABOLITE UPTAKE TRANSPORTER"/>
    <property type="match status" value="1"/>
</dbReference>
<keyword evidence="10" id="KW-1185">Reference proteome</keyword>
<dbReference type="PANTHER" id="PTHR30287:SF1">
    <property type="entry name" value="INNER MEMBRANE PROTEIN"/>
    <property type="match status" value="1"/>
</dbReference>
<comment type="subcellular location">
    <subcellularLocation>
        <location evidence="1">Cell membrane</location>
        <topology evidence="1">Multi-pass membrane protein</topology>
    </subcellularLocation>
</comment>
<evidence type="ECO:0000256" key="4">
    <source>
        <dbReference type="ARBA" id="ARBA00022989"/>
    </source>
</evidence>
<dbReference type="InterPro" id="IPR038766">
    <property type="entry name" value="Membrane_comp_ABC_pdt"/>
</dbReference>
<feature type="transmembrane region" description="Helical" evidence="6">
    <location>
        <begin position="400"/>
        <end position="424"/>
    </location>
</feature>
<feature type="transmembrane region" description="Helical" evidence="6">
    <location>
        <begin position="309"/>
        <end position="338"/>
    </location>
</feature>
<feature type="transmembrane region" description="Helical" evidence="6">
    <location>
        <begin position="880"/>
        <end position="906"/>
    </location>
</feature>
<accession>A0A402A248</accession>
<evidence type="ECO:0000256" key="3">
    <source>
        <dbReference type="ARBA" id="ARBA00022692"/>
    </source>
</evidence>
<gene>
    <name evidence="9" type="ORF">KTT_29910</name>
</gene>
<feature type="transmembrane region" description="Helical" evidence="6">
    <location>
        <begin position="492"/>
        <end position="510"/>
    </location>
</feature>
<feature type="transmembrane region" description="Helical" evidence="6">
    <location>
        <begin position="430"/>
        <end position="455"/>
    </location>
</feature>
<dbReference type="GO" id="GO:0005886">
    <property type="term" value="C:plasma membrane"/>
    <property type="evidence" value="ECO:0007669"/>
    <property type="project" value="UniProtKB-SubCell"/>
</dbReference>
<evidence type="ECO:0000256" key="5">
    <source>
        <dbReference type="ARBA" id="ARBA00023136"/>
    </source>
</evidence>
<evidence type="ECO:0000313" key="9">
    <source>
        <dbReference type="EMBL" id="GCE13132.1"/>
    </source>
</evidence>
<evidence type="ECO:0000259" key="8">
    <source>
        <dbReference type="Pfam" id="PF12704"/>
    </source>
</evidence>
<feature type="transmembrane region" description="Helical" evidence="6">
    <location>
        <begin position="793"/>
        <end position="816"/>
    </location>
</feature>
<feature type="transmembrane region" description="Helical" evidence="6">
    <location>
        <begin position="268"/>
        <end position="289"/>
    </location>
</feature>
<feature type="domain" description="ABC3 transporter permease C-terminal" evidence="7">
    <location>
        <begin position="269"/>
        <end position="386"/>
    </location>
</feature>
<feature type="transmembrane region" description="Helical" evidence="6">
    <location>
        <begin position="467"/>
        <end position="486"/>
    </location>
</feature>
<evidence type="ECO:0000259" key="7">
    <source>
        <dbReference type="Pfam" id="PF02687"/>
    </source>
</evidence>
<keyword evidence="3 6" id="KW-0812">Transmembrane</keyword>
<dbReference type="GO" id="GO:0016740">
    <property type="term" value="F:transferase activity"/>
    <property type="evidence" value="ECO:0007669"/>
    <property type="project" value="UniProtKB-KW"/>
</dbReference>
<evidence type="ECO:0000256" key="1">
    <source>
        <dbReference type="ARBA" id="ARBA00004651"/>
    </source>
</evidence>
<feature type="transmembrane region" description="Helical" evidence="6">
    <location>
        <begin position="531"/>
        <end position="550"/>
    </location>
</feature>
<organism evidence="9 10">
    <name type="scientific">Tengunoibacter tsumagoiensis</name>
    <dbReference type="NCBI Taxonomy" id="2014871"/>
    <lineage>
        <taxon>Bacteria</taxon>
        <taxon>Bacillati</taxon>
        <taxon>Chloroflexota</taxon>
        <taxon>Ktedonobacteria</taxon>
        <taxon>Ktedonobacterales</taxon>
        <taxon>Dictyobacteraceae</taxon>
        <taxon>Tengunoibacter</taxon>
    </lineage>
</organism>
<comment type="caution">
    <text evidence="9">The sequence shown here is derived from an EMBL/GenBank/DDBJ whole genome shotgun (WGS) entry which is preliminary data.</text>
</comment>